<reference evidence="4 5" key="1">
    <citation type="submission" date="2019-07" db="EMBL/GenBank/DDBJ databases">
        <title>Tepidimonas charontis SPSP-6 draft genome.</title>
        <authorList>
            <person name="Da Costa M.S."/>
            <person name="Froufe H.J.C."/>
            <person name="Egas C."/>
            <person name="Albuquerque L."/>
        </authorList>
    </citation>
    <scope>NUCLEOTIDE SEQUENCE [LARGE SCALE GENOMIC DNA]</scope>
    <source>
        <strain evidence="4 5">SPSP-6</strain>
    </source>
</reference>
<dbReference type="GO" id="GO:0019265">
    <property type="term" value="P:glycine biosynthetic process, by transamination of glyoxylate"/>
    <property type="evidence" value="ECO:0007669"/>
    <property type="project" value="TreeGrafter"/>
</dbReference>
<dbReference type="InterPro" id="IPR024169">
    <property type="entry name" value="SP_NH2Trfase/AEP_transaminase"/>
</dbReference>
<evidence type="ECO:0000256" key="1">
    <source>
        <dbReference type="ARBA" id="ARBA00001933"/>
    </source>
</evidence>
<dbReference type="SUPFAM" id="SSF53383">
    <property type="entry name" value="PLP-dependent transferases"/>
    <property type="match status" value="1"/>
</dbReference>
<evidence type="ECO:0000313" key="4">
    <source>
        <dbReference type="EMBL" id="TSE29733.1"/>
    </source>
</evidence>
<dbReference type="InterPro" id="IPR015421">
    <property type="entry name" value="PyrdxlP-dep_Trfase_major"/>
</dbReference>
<dbReference type="AlphaFoldDB" id="A0A554X1R8"/>
<protein>
    <submittedName>
        <fullName evidence="4">Serine-pyruvate aminotransferase</fullName>
        <ecNumber evidence="4">2.6.1.51</ecNumber>
    </submittedName>
</protein>
<dbReference type="Gene3D" id="3.90.1150.10">
    <property type="entry name" value="Aspartate Aminotransferase, domain 1"/>
    <property type="match status" value="1"/>
</dbReference>
<evidence type="ECO:0000256" key="3">
    <source>
        <dbReference type="PIRSR" id="PIRSR000524-50"/>
    </source>
</evidence>
<dbReference type="PANTHER" id="PTHR21152:SF40">
    <property type="entry name" value="ALANINE--GLYOXYLATE AMINOTRANSFERASE"/>
    <property type="match status" value="1"/>
</dbReference>
<dbReference type="PIRSF" id="PIRSF000524">
    <property type="entry name" value="SPT"/>
    <property type="match status" value="1"/>
</dbReference>
<keyword evidence="5" id="KW-1185">Reference proteome</keyword>
<keyword evidence="4" id="KW-0032">Aminotransferase</keyword>
<evidence type="ECO:0000256" key="2">
    <source>
        <dbReference type="ARBA" id="ARBA00022898"/>
    </source>
</evidence>
<name>A0A554X1R8_9BURK</name>
<dbReference type="EMBL" id="VJON01000063">
    <property type="protein sequence ID" value="TSE29733.1"/>
    <property type="molecule type" value="Genomic_DNA"/>
</dbReference>
<comment type="cofactor">
    <cofactor evidence="1 3">
        <name>pyridoxal 5'-phosphate</name>
        <dbReference type="ChEBI" id="CHEBI:597326"/>
    </cofactor>
</comment>
<keyword evidence="4" id="KW-0670">Pyruvate</keyword>
<keyword evidence="4" id="KW-0808">Transferase</keyword>
<comment type="caution">
    <text evidence="4">The sequence shown here is derived from an EMBL/GenBank/DDBJ whole genome shotgun (WGS) entry which is preliminary data.</text>
</comment>
<evidence type="ECO:0000313" key="5">
    <source>
        <dbReference type="Proteomes" id="UP000318294"/>
    </source>
</evidence>
<dbReference type="InterPro" id="IPR015422">
    <property type="entry name" value="PyrdxlP-dep_Trfase_small"/>
</dbReference>
<dbReference type="PANTHER" id="PTHR21152">
    <property type="entry name" value="AMINOTRANSFERASE CLASS V"/>
    <property type="match status" value="1"/>
</dbReference>
<dbReference type="EC" id="2.6.1.51" evidence="4"/>
<dbReference type="GO" id="GO:0008453">
    <property type="term" value="F:alanine-glyoxylate transaminase activity"/>
    <property type="evidence" value="ECO:0007669"/>
    <property type="project" value="TreeGrafter"/>
</dbReference>
<gene>
    <name evidence="4" type="ORF">Tchar_02540</name>
</gene>
<dbReference type="OrthoDB" id="9766472at2"/>
<dbReference type="Proteomes" id="UP000318294">
    <property type="component" value="Unassembled WGS sequence"/>
</dbReference>
<dbReference type="Gene3D" id="3.40.640.10">
    <property type="entry name" value="Type I PLP-dependent aspartate aminotransferase-like (Major domain)"/>
    <property type="match status" value="1"/>
</dbReference>
<feature type="modified residue" description="N6-(pyridoxal phosphate)lysine" evidence="3">
    <location>
        <position position="197"/>
    </location>
</feature>
<organism evidence="4 5">
    <name type="scientific">Tepidimonas charontis</name>
    <dbReference type="NCBI Taxonomy" id="2267262"/>
    <lineage>
        <taxon>Bacteria</taxon>
        <taxon>Pseudomonadati</taxon>
        <taxon>Pseudomonadota</taxon>
        <taxon>Betaproteobacteria</taxon>
        <taxon>Burkholderiales</taxon>
        <taxon>Tepidimonas</taxon>
    </lineage>
</organism>
<accession>A0A554X1R8</accession>
<dbReference type="RefSeq" id="WP_144329377.1">
    <property type="nucleotide sequence ID" value="NZ_VJON01000063.1"/>
</dbReference>
<sequence>MPGLLPHIDPDGLLEFSVVYTDRALNHMSRRFQRVMTDIGAILKEVYGAHAVALVPGSGTFGMEAVARQFASGQRVLVIRNGWFSYRWTQIFEMGRIPAESAVCKARRTHDDARAPWAPAPLEEVVHTIQTLRPAVVFAPHVETAAGLMLPDDYLHTVAEAVHGVGGLFVLDCIASGAVWVDMRATGVDVLISAPQKGWSGSPACAMVMLSERARHAIDGTTSTSFACDLKKWLQVMETYEQGSHVYHTTMPTDALARLRDVMQETRAHGFAAMRAAQFELGQRVRALFEARGLASVAAPGYQAPGVVVSYTDDPEIANGKKFAAVGLQTAAGVPLMCDEPADFRTFRVGLFGLEKLLHIERTVGHLAQALDRLVMVAQEATCT</sequence>
<keyword evidence="2 3" id="KW-0663">Pyridoxal phosphate</keyword>
<dbReference type="InterPro" id="IPR015424">
    <property type="entry name" value="PyrdxlP-dep_Trfase"/>
</dbReference>
<proteinExistence type="predicted"/>
<dbReference type="GO" id="GO:0004760">
    <property type="term" value="F:L-serine-pyruvate transaminase activity"/>
    <property type="evidence" value="ECO:0007669"/>
    <property type="project" value="UniProtKB-EC"/>
</dbReference>